<protein>
    <submittedName>
        <fullName evidence="2">Uncharacterized protein</fullName>
    </submittedName>
</protein>
<sequence length="319" mass="35276">MRYTALALTTVLTCAAAPGLEARVSLPGFPMSTLSVPASPGTQIVKIKEKKEKKANKGNNGKGSDNKKVKNAQKKKPEHSNDDKTRDKRNVKVKRSKDERARHSDEILHLRAPEGRDMRGLLGAGPLVLLGSDVIFADVPDDRLLRYRNCPPGLAKKDPPCVPPGLAKKGVSYDEWITYDDDRLDAIYLDRRRDYLNHDVDLYDDNLLLNSAQIESLYGLGPTPAGKRYALIDGQPVLLSDDDYTSLLHIHDLASVANLPAGLRVAPTAALTQNELRQTYRLPVLEPGYNYAVVNGELVTLQDSAFETLQLIRIARSIF</sequence>
<feature type="compositionally biased region" description="Polar residues" evidence="1">
    <location>
        <begin position="33"/>
        <end position="42"/>
    </location>
</feature>
<dbReference type="EMBL" id="FWFJ01000044">
    <property type="protein sequence ID" value="SLN70052.1"/>
    <property type="molecule type" value="Genomic_DNA"/>
</dbReference>
<evidence type="ECO:0000313" key="2">
    <source>
        <dbReference type="EMBL" id="SLN70052.1"/>
    </source>
</evidence>
<evidence type="ECO:0000313" key="3">
    <source>
        <dbReference type="Proteomes" id="UP000194012"/>
    </source>
</evidence>
<feature type="region of interest" description="Disordered" evidence="1">
    <location>
        <begin position="33"/>
        <end position="106"/>
    </location>
</feature>
<gene>
    <name evidence="2" type="ORF">ROG8370_03324</name>
</gene>
<dbReference type="Proteomes" id="UP000194012">
    <property type="component" value="Unassembled WGS sequence"/>
</dbReference>
<evidence type="ECO:0000256" key="1">
    <source>
        <dbReference type="SAM" id="MobiDB-lite"/>
    </source>
</evidence>
<organism evidence="2 3">
    <name type="scientific">Roseovarius gaetbuli</name>
    <dbReference type="NCBI Taxonomy" id="1356575"/>
    <lineage>
        <taxon>Bacteria</taxon>
        <taxon>Pseudomonadati</taxon>
        <taxon>Pseudomonadota</taxon>
        <taxon>Alphaproteobacteria</taxon>
        <taxon>Rhodobacterales</taxon>
        <taxon>Roseobacteraceae</taxon>
        <taxon>Roseovarius</taxon>
    </lineage>
</organism>
<keyword evidence="3" id="KW-1185">Reference proteome</keyword>
<proteinExistence type="predicted"/>
<accession>A0A1X7A469</accession>
<feature type="compositionally biased region" description="Basic and acidic residues" evidence="1">
    <location>
        <begin position="78"/>
        <end position="106"/>
    </location>
</feature>
<reference evidence="3" key="1">
    <citation type="submission" date="2017-03" db="EMBL/GenBank/DDBJ databases">
        <authorList>
            <person name="Rodrigo-Torres L."/>
            <person name="Arahal R.D."/>
            <person name="Lucena T."/>
        </authorList>
    </citation>
    <scope>NUCLEOTIDE SEQUENCE [LARGE SCALE GENOMIC DNA]</scope>
    <source>
        <strain evidence="3">CECT 8370</strain>
    </source>
</reference>
<name>A0A1X7A469_9RHOB</name>
<dbReference type="AlphaFoldDB" id="A0A1X7A469"/>